<sequence length="138" mass="14692">MAAAGLNHGGASPSARGKWLASATKQQQQDATGVSGKEAFGEGEVDMDREGCGCCRGQERLLAVLAEIVVNVGNDSTPLRNAASVVKVAQWHRVWWSCRPIEIVGRRSSGVASKLPFLLLANLIGWKNQSSWMDNGGT</sequence>
<feature type="compositionally biased region" description="Polar residues" evidence="1">
    <location>
        <begin position="23"/>
        <end position="32"/>
    </location>
</feature>
<protein>
    <submittedName>
        <fullName evidence="2">Uncharacterized protein</fullName>
    </submittedName>
</protein>
<evidence type="ECO:0000313" key="2">
    <source>
        <dbReference type="EMBL" id="BAD52834.1"/>
    </source>
</evidence>
<reference evidence="2" key="1">
    <citation type="journal article" date="2002" name="Nature">
        <title>The genome sequence and structure of rice chromosome 1.</title>
        <authorList>
            <person name="Sasaki T."/>
            <person name="Matsumoto T."/>
            <person name="Yamamoto K."/>
            <person name="Sakata K."/>
            <person name="Baba T."/>
            <person name="Katayose Y."/>
            <person name="Wu J."/>
            <person name="Niimura Y."/>
            <person name="Cheng Z."/>
            <person name="Nagamura Y."/>
            <person name="Antonio B.A."/>
            <person name="Kanamori H."/>
            <person name="Hosokawa S."/>
            <person name="Masukawa M."/>
            <person name="Arikawa K."/>
            <person name="Chiden Y."/>
            <person name="Hayashi M."/>
            <person name="Okamoto M."/>
            <person name="Ando T."/>
            <person name="Aoki H."/>
            <person name="Arita K."/>
            <person name="Hamada M."/>
            <person name="Harada C."/>
            <person name="Hijishita S."/>
            <person name="Honda M."/>
            <person name="Ichikawa Y."/>
            <person name="Idonuma A."/>
            <person name="Iijima M."/>
            <person name="Ikeda M."/>
            <person name="Ikeno M."/>
            <person name="Itoh S."/>
            <person name="Itoh T."/>
            <person name="Itoh Y."/>
            <person name="Itoh Y."/>
            <person name="Iwabuchi A."/>
            <person name="Kamiya K."/>
            <person name="Karasawa W."/>
            <person name="Katagiri S."/>
            <person name="Kikuta A."/>
            <person name="Kobayashi N."/>
            <person name="Kono I."/>
            <person name="Machita K."/>
            <person name="Maehara T."/>
            <person name="Mizuno H."/>
            <person name="Mizubayashi T."/>
            <person name="Mukai Y."/>
            <person name="Nagasaki H."/>
            <person name="Nakashima M."/>
            <person name="Nakama Y."/>
            <person name="Nakamichi Y."/>
            <person name="Nakamura M."/>
            <person name="Namiki N."/>
            <person name="Negishi M."/>
            <person name="Ohta I."/>
            <person name="Ono N."/>
            <person name="Saji S."/>
            <person name="Sakai K."/>
            <person name="Shibata M."/>
            <person name="Shimokawa T."/>
            <person name="Shomura A."/>
            <person name="Song J."/>
            <person name="Takazaki Y."/>
            <person name="Terasawa K."/>
            <person name="Tsuji K."/>
            <person name="Waki K."/>
            <person name="Yamagata H."/>
            <person name="Yamane H."/>
            <person name="Yoshiki S."/>
            <person name="Yoshihara R."/>
            <person name="Yukawa K."/>
            <person name="Zhong H."/>
            <person name="Iwama H."/>
            <person name="Endo T."/>
            <person name="Ito H."/>
            <person name="Hahn J.H."/>
            <person name="Kim H.I."/>
            <person name="Eun M.Y."/>
            <person name="Yano M."/>
            <person name="Jiang J."/>
            <person name="Gojobori T."/>
        </authorList>
    </citation>
    <scope>NUCLEOTIDE SEQUENCE [LARGE SCALE GENOMIC DNA]</scope>
</reference>
<dbReference type="AlphaFoldDB" id="Q5ZCI8"/>
<accession>Q5ZCI8</accession>
<name>Q5ZCI8_ORYSJ</name>
<gene>
    <name evidence="2" type="primary">OSJNBa0090K04.30</name>
</gene>
<dbReference type="EMBL" id="AP003216">
    <property type="protein sequence ID" value="BAD52834.1"/>
    <property type="molecule type" value="Genomic_DNA"/>
</dbReference>
<evidence type="ECO:0000256" key="1">
    <source>
        <dbReference type="SAM" id="MobiDB-lite"/>
    </source>
</evidence>
<organism evidence="2">
    <name type="scientific">Oryza sativa subsp. japonica</name>
    <name type="common">Rice</name>
    <dbReference type="NCBI Taxonomy" id="39947"/>
    <lineage>
        <taxon>Eukaryota</taxon>
        <taxon>Viridiplantae</taxon>
        <taxon>Streptophyta</taxon>
        <taxon>Embryophyta</taxon>
        <taxon>Tracheophyta</taxon>
        <taxon>Spermatophyta</taxon>
        <taxon>Magnoliopsida</taxon>
        <taxon>Liliopsida</taxon>
        <taxon>Poales</taxon>
        <taxon>Poaceae</taxon>
        <taxon>BOP clade</taxon>
        <taxon>Oryzoideae</taxon>
        <taxon>Oryzeae</taxon>
        <taxon>Oryzinae</taxon>
        <taxon>Oryza</taxon>
        <taxon>Oryza sativa</taxon>
    </lineage>
</organism>
<proteinExistence type="predicted"/>
<dbReference type="Proteomes" id="UP000817658">
    <property type="component" value="Chromosome 1"/>
</dbReference>
<feature type="region of interest" description="Disordered" evidence="1">
    <location>
        <begin position="1"/>
        <end position="37"/>
    </location>
</feature>